<sequence>MIIHFMVNGKLTGQKGLFQKFYGKFGSQHHPFLIAYPDSKGLVIDSTSKYKKEAFELISWVFSSAQNDVLWIEKTKMPIAREDLTTNPLFEKYMDDKLFKAYCKFVPYAGLSAFIYKTMDIQQAVTTQLIVRLMYLKDKPVDNFDKAVKKINKLLF</sequence>
<dbReference type="EMBL" id="DRXW01000210">
    <property type="protein sequence ID" value="HHR33972.1"/>
    <property type="molecule type" value="Genomic_DNA"/>
</dbReference>
<dbReference type="SUPFAM" id="SSF53850">
    <property type="entry name" value="Periplasmic binding protein-like II"/>
    <property type="match status" value="1"/>
</dbReference>
<evidence type="ECO:0000313" key="1">
    <source>
        <dbReference type="EMBL" id="HHR33972.1"/>
    </source>
</evidence>
<name>A0A7C5Y979_9BACT</name>
<proteinExistence type="predicted"/>
<comment type="caution">
    <text evidence="1">The sequence shown here is derived from an EMBL/GenBank/DDBJ whole genome shotgun (WGS) entry which is preliminary data.</text>
</comment>
<accession>A0A7C5Y979</accession>
<protein>
    <submittedName>
        <fullName evidence="1">Uncharacterized protein</fullName>
    </submittedName>
</protein>
<organism evidence="1">
    <name type="scientific">Fervidobacterium nodosum</name>
    <dbReference type="NCBI Taxonomy" id="2424"/>
    <lineage>
        <taxon>Bacteria</taxon>
        <taxon>Thermotogati</taxon>
        <taxon>Thermotogota</taxon>
        <taxon>Thermotogae</taxon>
        <taxon>Thermotogales</taxon>
        <taxon>Fervidobacteriaceae</taxon>
        <taxon>Fervidobacterium</taxon>
    </lineage>
</organism>
<dbReference type="Gene3D" id="3.40.190.10">
    <property type="entry name" value="Periplasmic binding protein-like II"/>
    <property type="match status" value="2"/>
</dbReference>
<gene>
    <name evidence="1" type="ORF">ENM46_03390</name>
</gene>
<reference evidence="1" key="1">
    <citation type="journal article" date="2020" name="mSystems">
        <title>Genome- and Community-Level Interaction Insights into Carbon Utilization and Element Cycling Functions of Hydrothermarchaeota in Hydrothermal Sediment.</title>
        <authorList>
            <person name="Zhou Z."/>
            <person name="Liu Y."/>
            <person name="Xu W."/>
            <person name="Pan J."/>
            <person name="Luo Z.H."/>
            <person name="Li M."/>
        </authorList>
    </citation>
    <scope>NUCLEOTIDE SEQUENCE [LARGE SCALE GENOMIC DNA]</scope>
    <source>
        <strain evidence="1">SpSt-1088</strain>
    </source>
</reference>
<dbReference type="AlphaFoldDB" id="A0A7C5Y979"/>